<dbReference type="RefSeq" id="WP_345271134.1">
    <property type="nucleotide sequence ID" value="NZ_BAABHB010000018.1"/>
</dbReference>
<dbReference type="EMBL" id="BAABHB010000018">
    <property type="protein sequence ID" value="GAA4419317.1"/>
    <property type="molecule type" value="Genomic_DNA"/>
</dbReference>
<comment type="caution">
    <text evidence="2">The sequence shown here is derived from an EMBL/GenBank/DDBJ whole genome shotgun (WGS) entry which is preliminary data.</text>
</comment>
<protein>
    <recommendedName>
        <fullName evidence="1">DUF3846 domain-containing protein</fullName>
    </recommendedName>
</protein>
<evidence type="ECO:0000313" key="2">
    <source>
        <dbReference type="EMBL" id="GAA4419317.1"/>
    </source>
</evidence>
<sequence length="117" mass="13125">MRLIKIDPTTQTIEHVETSASLIDLYQIIDCRCIDFCARQDNGDALIVDDEALYAEPQLPAFSYGSYGQPIHGVAILAGSDDEGETIEPHTTLEQVRDQVRWLGNIHTQPFFTILSF</sequence>
<evidence type="ECO:0000259" key="1">
    <source>
        <dbReference type="Pfam" id="PF12957"/>
    </source>
</evidence>
<accession>A0ABP8L0K0</accession>
<keyword evidence="3" id="KW-1185">Reference proteome</keyword>
<feature type="domain" description="DUF3846" evidence="1">
    <location>
        <begin position="1"/>
        <end position="99"/>
    </location>
</feature>
<proteinExistence type="predicted"/>
<gene>
    <name evidence="2" type="ORF">GCM10023187_53510</name>
</gene>
<dbReference type="Pfam" id="PF12957">
    <property type="entry name" value="DUF3846"/>
    <property type="match status" value="1"/>
</dbReference>
<organism evidence="2 3">
    <name type="scientific">Nibrella viscosa</name>
    <dbReference type="NCBI Taxonomy" id="1084524"/>
    <lineage>
        <taxon>Bacteria</taxon>
        <taxon>Pseudomonadati</taxon>
        <taxon>Bacteroidota</taxon>
        <taxon>Cytophagia</taxon>
        <taxon>Cytophagales</taxon>
        <taxon>Spirosomataceae</taxon>
        <taxon>Nibrella</taxon>
    </lineage>
</organism>
<dbReference type="Proteomes" id="UP001500936">
    <property type="component" value="Unassembled WGS sequence"/>
</dbReference>
<evidence type="ECO:0000313" key="3">
    <source>
        <dbReference type="Proteomes" id="UP001500936"/>
    </source>
</evidence>
<reference evidence="3" key="1">
    <citation type="journal article" date="2019" name="Int. J. Syst. Evol. Microbiol.">
        <title>The Global Catalogue of Microorganisms (GCM) 10K type strain sequencing project: providing services to taxonomists for standard genome sequencing and annotation.</title>
        <authorList>
            <consortium name="The Broad Institute Genomics Platform"/>
            <consortium name="The Broad Institute Genome Sequencing Center for Infectious Disease"/>
            <person name="Wu L."/>
            <person name="Ma J."/>
        </authorList>
    </citation>
    <scope>NUCLEOTIDE SEQUENCE [LARGE SCALE GENOMIC DNA]</scope>
    <source>
        <strain evidence="3">JCM 17925</strain>
    </source>
</reference>
<name>A0ABP8L0K0_9BACT</name>
<dbReference type="InterPro" id="IPR024559">
    <property type="entry name" value="DUF3846"/>
</dbReference>